<dbReference type="EMBL" id="CAJVPG010000448">
    <property type="protein sequence ID" value="CAG8425561.1"/>
    <property type="molecule type" value="Genomic_DNA"/>
</dbReference>
<protein>
    <recommendedName>
        <fullName evidence="3">Ankyrin repeat protein</fullName>
    </recommendedName>
</protein>
<organism evidence="1 2">
    <name type="scientific">Penicillium salamii</name>
    <dbReference type="NCBI Taxonomy" id="1612424"/>
    <lineage>
        <taxon>Eukaryota</taxon>
        <taxon>Fungi</taxon>
        <taxon>Dikarya</taxon>
        <taxon>Ascomycota</taxon>
        <taxon>Pezizomycotina</taxon>
        <taxon>Eurotiomycetes</taxon>
        <taxon>Eurotiomycetidae</taxon>
        <taxon>Eurotiales</taxon>
        <taxon>Aspergillaceae</taxon>
        <taxon>Penicillium</taxon>
    </lineage>
</organism>
<dbReference type="SUPFAM" id="SSF48403">
    <property type="entry name" value="Ankyrin repeat"/>
    <property type="match status" value="1"/>
</dbReference>
<evidence type="ECO:0008006" key="3">
    <source>
        <dbReference type="Google" id="ProtNLM"/>
    </source>
</evidence>
<gene>
    <name evidence="1" type="ORF">PSALAMII_LOCUS10358</name>
</gene>
<reference evidence="1" key="1">
    <citation type="submission" date="2021-07" db="EMBL/GenBank/DDBJ databases">
        <authorList>
            <person name="Branca A.L. A."/>
        </authorList>
    </citation>
    <scope>NUCLEOTIDE SEQUENCE</scope>
</reference>
<evidence type="ECO:0000313" key="2">
    <source>
        <dbReference type="Proteomes" id="UP001152649"/>
    </source>
</evidence>
<dbReference type="AlphaFoldDB" id="A0A9W4JXG3"/>
<name>A0A9W4JXG3_9EURO</name>
<keyword evidence="2" id="KW-1185">Reference proteome</keyword>
<dbReference type="InterPro" id="IPR036770">
    <property type="entry name" value="Ankyrin_rpt-contain_sf"/>
</dbReference>
<comment type="caution">
    <text evidence="1">The sequence shown here is derived from an EMBL/GenBank/DDBJ whole genome shotgun (WGS) entry which is preliminary data.</text>
</comment>
<dbReference type="Proteomes" id="UP001152649">
    <property type="component" value="Unassembled WGS sequence"/>
</dbReference>
<accession>A0A9W4JXG3</accession>
<proteinExistence type="predicted"/>
<sequence>MLYIDMNVNLRSPNQIQLIALLKTIKHKYTSVIKIFLKSKILLDVANIQSRRPLTLTTNDYSNIVIIKLLLENGIRADSIMFNKHSLLFEAIQSS</sequence>
<evidence type="ECO:0000313" key="1">
    <source>
        <dbReference type="EMBL" id="CAG8425561.1"/>
    </source>
</evidence>
<dbReference type="OrthoDB" id="9930022at2759"/>